<dbReference type="EMBL" id="CP062983">
    <property type="protein sequence ID" value="QPC81123.1"/>
    <property type="molecule type" value="Genomic_DNA"/>
</dbReference>
<dbReference type="RefSeq" id="WP_195169196.1">
    <property type="nucleotide sequence ID" value="NZ_CP062983.1"/>
</dbReference>
<comment type="catalytic activity">
    <reaction evidence="9">
        <text>(sulfur carrier)-H + L-cysteine = (sulfur carrier)-SH + L-alanine</text>
        <dbReference type="Rhea" id="RHEA:43892"/>
        <dbReference type="Rhea" id="RHEA-COMP:14737"/>
        <dbReference type="Rhea" id="RHEA-COMP:14739"/>
        <dbReference type="ChEBI" id="CHEBI:29917"/>
        <dbReference type="ChEBI" id="CHEBI:35235"/>
        <dbReference type="ChEBI" id="CHEBI:57972"/>
        <dbReference type="ChEBI" id="CHEBI:64428"/>
        <dbReference type="EC" id="2.8.1.7"/>
    </reaction>
</comment>
<dbReference type="Pfam" id="PF00266">
    <property type="entry name" value="Aminotran_5"/>
    <property type="match status" value="1"/>
</dbReference>
<dbReference type="PIRSF" id="PIRSF005572">
    <property type="entry name" value="NifS"/>
    <property type="match status" value="1"/>
</dbReference>
<dbReference type="InterPro" id="IPR015422">
    <property type="entry name" value="PyrdxlP-dep_Trfase_small"/>
</dbReference>
<dbReference type="InterPro" id="IPR015421">
    <property type="entry name" value="PyrdxlP-dep_Trfase_major"/>
</dbReference>
<reference evidence="12 13" key="1">
    <citation type="submission" date="2020-02" db="EMBL/GenBank/DDBJ databases">
        <authorList>
            <person name="Zheng R.K."/>
            <person name="Sun C.M."/>
        </authorList>
    </citation>
    <scope>NUCLEOTIDE SEQUENCE [LARGE SCALE GENOMIC DNA]</scope>
    <source>
        <strain evidence="13">rifampicinis</strain>
    </source>
</reference>
<dbReference type="InterPro" id="IPR000192">
    <property type="entry name" value="Aminotrans_V_dom"/>
</dbReference>
<evidence type="ECO:0000259" key="11">
    <source>
        <dbReference type="Pfam" id="PF00266"/>
    </source>
</evidence>
<name>A0A7S8E672_9CHLR</name>
<accession>A0A7S8E672</accession>
<evidence type="ECO:0000256" key="1">
    <source>
        <dbReference type="ARBA" id="ARBA00001933"/>
    </source>
</evidence>
<evidence type="ECO:0000256" key="5">
    <source>
        <dbReference type="ARBA" id="ARBA00022723"/>
    </source>
</evidence>
<evidence type="ECO:0000256" key="2">
    <source>
        <dbReference type="ARBA" id="ARBA00006490"/>
    </source>
</evidence>
<keyword evidence="4" id="KW-0808">Transferase</keyword>
<dbReference type="PANTHER" id="PTHR11601:SF34">
    <property type="entry name" value="CYSTEINE DESULFURASE"/>
    <property type="match status" value="1"/>
</dbReference>
<sequence length="390" mass="42093">MTKRSVYLDHSATTPTDPRVVEAMLPYFTDYYGNASSVHQSGRKAERAIENARETISEVLNCKPKEIIFTSGGSESDNLALRGTALAIRAAEGRDQLLTTPVEHSAVGRTIQQLVDYMGFQHIVLPVDSYGAVRGEDFADALTDRTAIASVMYVNNEVGTMMPIPLLADQARERNVLFHTDAVQAAGQLNLDVQALGVDMMSLSAHKFYGPKGVGALYVRDGIDLVPSQSGGSHESGRRAGTLNTPGIVGMAKALELANQEREVRVAHYTRMRDLLIEGVLTKVPDAHLTGHPEDRLPSHASFVFDEVDGNRLLIHLDMKGVAASSASACKTGNPEPSGVLLAMGYDPTLALSSLRTTVGKDTTEEDISYAVDVIADSVEKLRMLNRALS</sequence>
<evidence type="ECO:0000313" key="13">
    <source>
        <dbReference type="Proteomes" id="UP000594468"/>
    </source>
</evidence>
<dbReference type="AlphaFoldDB" id="A0A7S8E672"/>
<dbReference type="InterPro" id="IPR016454">
    <property type="entry name" value="Cysteine_dSase"/>
</dbReference>
<evidence type="ECO:0000313" key="12">
    <source>
        <dbReference type="EMBL" id="QPC81123.1"/>
    </source>
</evidence>
<comment type="cofactor">
    <cofactor evidence="1 10">
        <name>pyridoxal 5'-phosphate</name>
        <dbReference type="ChEBI" id="CHEBI:597326"/>
    </cofactor>
</comment>
<gene>
    <name evidence="12" type="ORF">G4Y79_15580</name>
</gene>
<keyword evidence="5" id="KW-0479">Metal-binding</keyword>
<dbReference type="PANTHER" id="PTHR11601">
    <property type="entry name" value="CYSTEINE DESULFURYLASE FAMILY MEMBER"/>
    <property type="match status" value="1"/>
</dbReference>
<dbReference type="PROSITE" id="PS00595">
    <property type="entry name" value="AA_TRANSFER_CLASS_5"/>
    <property type="match status" value="1"/>
</dbReference>
<evidence type="ECO:0000256" key="6">
    <source>
        <dbReference type="ARBA" id="ARBA00022898"/>
    </source>
</evidence>
<dbReference type="Proteomes" id="UP000594468">
    <property type="component" value="Chromosome"/>
</dbReference>
<dbReference type="Gene3D" id="3.40.640.10">
    <property type="entry name" value="Type I PLP-dependent aspartate aminotransferase-like (Major domain)"/>
    <property type="match status" value="1"/>
</dbReference>
<evidence type="ECO:0000256" key="7">
    <source>
        <dbReference type="ARBA" id="ARBA00023004"/>
    </source>
</evidence>
<dbReference type="Gene3D" id="3.90.1150.10">
    <property type="entry name" value="Aspartate Aminotransferase, domain 1"/>
    <property type="match status" value="1"/>
</dbReference>
<protein>
    <recommendedName>
        <fullName evidence="3">cysteine desulfurase</fullName>
        <ecNumber evidence="3">2.8.1.7</ecNumber>
    </recommendedName>
</protein>
<dbReference type="Gene3D" id="1.10.260.50">
    <property type="match status" value="1"/>
</dbReference>
<dbReference type="GO" id="GO:0031071">
    <property type="term" value="F:cysteine desulfurase activity"/>
    <property type="evidence" value="ECO:0007669"/>
    <property type="project" value="UniProtKB-EC"/>
</dbReference>
<evidence type="ECO:0000256" key="9">
    <source>
        <dbReference type="ARBA" id="ARBA00050776"/>
    </source>
</evidence>
<keyword evidence="8" id="KW-0411">Iron-sulfur</keyword>
<evidence type="ECO:0000256" key="3">
    <source>
        <dbReference type="ARBA" id="ARBA00012239"/>
    </source>
</evidence>
<keyword evidence="6" id="KW-0663">Pyridoxal phosphate</keyword>
<organism evidence="12 13">
    <name type="scientific">Phototrophicus methaneseepsis</name>
    <dbReference type="NCBI Taxonomy" id="2710758"/>
    <lineage>
        <taxon>Bacteria</taxon>
        <taxon>Bacillati</taxon>
        <taxon>Chloroflexota</taxon>
        <taxon>Candidatus Thermofontia</taxon>
        <taxon>Phototrophicales</taxon>
        <taxon>Phototrophicaceae</taxon>
        <taxon>Phototrophicus</taxon>
    </lineage>
</organism>
<comment type="similarity">
    <text evidence="2">Belongs to the class-V pyridoxal-phosphate-dependent aminotransferase family. NifS/IscS subfamily.</text>
</comment>
<evidence type="ECO:0000256" key="4">
    <source>
        <dbReference type="ARBA" id="ARBA00022679"/>
    </source>
</evidence>
<dbReference type="InterPro" id="IPR020578">
    <property type="entry name" value="Aminotrans_V_PyrdxlP_BS"/>
</dbReference>
<dbReference type="InterPro" id="IPR015424">
    <property type="entry name" value="PyrdxlP-dep_Trfase"/>
</dbReference>
<dbReference type="SUPFAM" id="SSF53383">
    <property type="entry name" value="PLP-dependent transferases"/>
    <property type="match status" value="1"/>
</dbReference>
<keyword evidence="13" id="KW-1185">Reference proteome</keyword>
<evidence type="ECO:0000256" key="8">
    <source>
        <dbReference type="ARBA" id="ARBA00023014"/>
    </source>
</evidence>
<proteinExistence type="inferred from homology"/>
<dbReference type="EC" id="2.8.1.7" evidence="3"/>
<dbReference type="GO" id="GO:0051536">
    <property type="term" value="F:iron-sulfur cluster binding"/>
    <property type="evidence" value="ECO:0007669"/>
    <property type="project" value="UniProtKB-KW"/>
</dbReference>
<keyword evidence="7" id="KW-0408">Iron</keyword>
<feature type="domain" description="Aminotransferase class V" evidence="11">
    <location>
        <begin position="6"/>
        <end position="369"/>
    </location>
</feature>
<dbReference type="KEGG" id="pmet:G4Y79_15580"/>
<dbReference type="FunFam" id="3.40.640.10:FF:000084">
    <property type="entry name" value="IscS-like cysteine desulfurase"/>
    <property type="match status" value="1"/>
</dbReference>
<dbReference type="GO" id="GO:0046872">
    <property type="term" value="F:metal ion binding"/>
    <property type="evidence" value="ECO:0007669"/>
    <property type="project" value="UniProtKB-KW"/>
</dbReference>
<evidence type="ECO:0000256" key="10">
    <source>
        <dbReference type="RuleBase" id="RU004504"/>
    </source>
</evidence>